<dbReference type="EMBL" id="JAMTCJ010000002">
    <property type="protein sequence ID" value="MCP2175953.1"/>
    <property type="molecule type" value="Genomic_DNA"/>
</dbReference>
<evidence type="ECO:0000259" key="2">
    <source>
        <dbReference type="Pfam" id="PF03713"/>
    </source>
</evidence>
<organism evidence="3 4">
    <name type="scientific">Williamsia maris</name>
    <dbReference type="NCBI Taxonomy" id="72806"/>
    <lineage>
        <taxon>Bacteria</taxon>
        <taxon>Bacillati</taxon>
        <taxon>Actinomycetota</taxon>
        <taxon>Actinomycetes</taxon>
        <taxon>Mycobacteriales</taxon>
        <taxon>Nocardiaceae</taxon>
        <taxon>Williamsia</taxon>
    </lineage>
</organism>
<dbReference type="Gene3D" id="1.20.1260.10">
    <property type="match status" value="1"/>
</dbReference>
<feature type="chain" id="PRO_5046195489" evidence="1">
    <location>
        <begin position="24"/>
        <end position="182"/>
    </location>
</feature>
<reference evidence="3 4" key="1">
    <citation type="submission" date="2022-06" db="EMBL/GenBank/DDBJ databases">
        <title>Genomic Encyclopedia of Archaeal and Bacterial Type Strains, Phase II (KMG-II): from individual species to whole genera.</title>
        <authorList>
            <person name="Goeker M."/>
        </authorList>
    </citation>
    <scope>NUCLEOTIDE SEQUENCE [LARGE SCALE GENOMIC DNA]</scope>
    <source>
        <strain evidence="3 4">DSM 44693</strain>
    </source>
</reference>
<dbReference type="RefSeq" id="WP_253660985.1">
    <property type="nucleotide sequence ID" value="NZ_BAAAJQ010000001.1"/>
</dbReference>
<feature type="domain" description="DUF305" evidence="2">
    <location>
        <begin position="38"/>
        <end position="176"/>
    </location>
</feature>
<feature type="signal peptide" evidence="1">
    <location>
        <begin position="1"/>
        <end position="23"/>
    </location>
</feature>
<keyword evidence="4" id="KW-1185">Reference proteome</keyword>
<keyword evidence="1" id="KW-0732">Signal</keyword>
<dbReference type="InterPro" id="IPR012347">
    <property type="entry name" value="Ferritin-like"/>
</dbReference>
<evidence type="ECO:0000256" key="1">
    <source>
        <dbReference type="SAM" id="SignalP"/>
    </source>
</evidence>
<comment type="caution">
    <text evidence="3">The sequence shown here is derived from an EMBL/GenBank/DDBJ whole genome shotgun (WGS) entry which is preliminary data.</text>
</comment>
<dbReference type="PROSITE" id="PS51257">
    <property type="entry name" value="PROKAR_LIPOPROTEIN"/>
    <property type="match status" value="1"/>
</dbReference>
<name>A0ABT1HE46_9NOCA</name>
<dbReference type="Pfam" id="PF03713">
    <property type="entry name" value="DUF305"/>
    <property type="match status" value="1"/>
</dbReference>
<gene>
    <name evidence="3" type="ORF">LX13_001772</name>
</gene>
<sequence>MHRIFARVLTAVVAVLAVTGMLAACGADDNAPKHNDADIAFVAMMAAHHQRAIEVGQLAADKGSDQRVRDFGTLIVSQQTPELTSLRGWSKDFPVPPNFDMRMPDGYIDDGALARLRSETGATFDRDFLLSSASSETGAAAMSQRELASGIYEPARTLATSIATAPTTQIPKLRELAAQLPG</sequence>
<evidence type="ECO:0000313" key="4">
    <source>
        <dbReference type="Proteomes" id="UP001206895"/>
    </source>
</evidence>
<accession>A0ABT1HE46</accession>
<proteinExistence type="predicted"/>
<dbReference type="PANTHER" id="PTHR36933:SF1">
    <property type="entry name" value="SLL0788 PROTEIN"/>
    <property type="match status" value="1"/>
</dbReference>
<evidence type="ECO:0000313" key="3">
    <source>
        <dbReference type="EMBL" id="MCP2175953.1"/>
    </source>
</evidence>
<dbReference type="PANTHER" id="PTHR36933">
    <property type="entry name" value="SLL0788 PROTEIN"/>
    <property type="match status" value="1"/>
</dbReference>
<dbReference type="Proteomes" id="UP001206895">
    <property type="component" value="Unassembled WGS sequence"/>
</dbReference>
<protein>
    <submittedName>
        <fullName evidence="3">Uncharacterized conserved protein, DUF305 family</fullName>
    </submittedName>
</protein>
<dbReference type="InterPro" id="IPR005183">
    <property type="entry name" value="DUF305_CopM-like"/>
</dbReference>